<evidence type="ECO:0000256" key="1">
    <source>
        <dbReference type="SAM" id="MobiDB-lite"/>
    </source>
</evidence>
<name>A0ABN1Q6V5_9ACTN</name>
<accession>A0ABN1Q6V5</accession>
<organism evidence="2 3">
    <name type="scientific">Actinocorallia libanotica</name>
    <dbReference type="NCBI Taxonomy" id="46162"/>
    <lineage>
        <taxon>Bacteria</taxon>
        <taxon>Bacillati</taxon>
        <taxon>Actinomycetota</taxon>
        <taxon>Actinomycetes</taxon>
        <taxon>Streptosporangiales</taxon>
        <taxon>Thermomonosporaceae</taxon>
        <taxon>Actinocorallia</taxon>
    </lineage>
</organism>
<dbReference type="EMBL" id="BAAAHH010000001">
    <property type="protein sequence ID" value="GAA0938111.1"/>
    <property type="molecule type" value="Genomic_DNA"/>
</dbReference>
<gene>
    <name evidence="2" type="ORF">GCM10009550_05520</name>
</gene>
<evidence type="ECO:0000313" key="3">
    <source>
        <dbReference type="Proteomes" id="UP001500665"/>
    </source>
</evidence>
<proteinExistence type="predicted"/>
<dbReference type="Proteomes" id="UP001500665">
    <property type="component" value="Unassembled WGS sequence"/>
</dbReference>
<dbReference type="RefSeq" id="WP_344236288.1">
    <property type="nucleotide sequence ID" value="NZ_BAAAHH010000001.1"/>
</dbReference>
<protein>
    <recommendedName>
        <fullName evidence="4">Stress-induced transcription regulator</fullName>
    </recommendedName>
</protein>
<keyword evidence="3" id="KW-1185">Reference proteome</keyword>
<sequence>MRECPGPCNAAHRRRASGAAVPGEPVWCRRCQALVRARLLELDSAAGLLSALQGGQRARPGERVSGSRGRPSPAPHVDDLDELLNTLLSWEDAYREHRALAPRPRRGRFAPTLAGSIAWLAAHLDGLLAFDGAADFGREVLRLHRRLVRHTRGGRRAGRVRMPCPGCDLRSLEHDEENDGVRCRNQRCRRIYTAEEYRIRLDGSEGGGAR</sequence>
<evidence type="ECO:0008006" key="4">
    <source>
        <dbReference type="Google" id="ProtNLM"/>
    </source>
</evidence>
<feature type="region of interest" description="Disordered" evidence="1">
    <location>
        <begin position="53"/>
        <end position="78"/>
    </location>
</feature>
<reference evidence="2 3" key="1">
    <citation type="journal article" date="2019" name="Int. J. Syst. Evol. Microbiol.">
        <title>The Global Catalogue of Microorganisms (GCM) 10K type strain sequencing project: providing services to taxonomists for standard genome sequencing and annotation.</title>
        <authorList>
            <consortium name="The Broad Institute Genomics Platform"/>
            <consortium name="The Broad Institute Genome Sequencing Center for Infectious Disease"/>
            <person name="Wu L."/>
            <person name="Ma J."/>
        </authorList>
    </citation>
    <scope>NUCLEOTIDE SEQUENCE [LARGE SCALE GENOMIC DNA]</scope>
    <source>
        <strain evidence="2 3">JCM 10696</strain>
    </source>
</reference>
<comment type="caution">
    <text evidence="2">The sequence shown here is derived from an EMBL/GenBank/DDBJ whole genome shotgun (WGS) entry which is preliminary data.</text>
</comment>
<evidence type="ECO:0000313" key="2">
    <source>
        <dbReference type="EMBL" id="GAA0938111.1"/>
    </source>
</evidence>